<evidence type="ECO:0000313" key="4">
    <source>
        <dbReference type="Proteomes" id="UP000286482"/>
    </source>
</evidence>
<accession>A0A420EFP4</accession>
<dbReference type="RefSeq" id="WP_120353535.1">
    <property type="nucleotide sequence ID" value="NZ_RAQO01000004.1"/>
</dbReference>
<evidence type="ECO:0000313" key="3">
    <source>
        <dbReference type="EMBL" id="RKF19529.1"/>
    </source>
</evidence>
<evidence type="ECO:0000259" key="2">
    <source>
        <dbReference type="Pfam" id="PF08327"/>
    </source>
</evidence>
<gene>
    <name evidence="3" type="ORF">DBZ36_03420</name>
</gene>
<dbReference type="Gene3D" id="3.30.530.20">
    <property type="match status" value="1"/>
</dbReference>
<dbReference type="SUPFAM" id="SSF55961">
    <property type="entry name" value="Bet v1-like"/>
    <property type="match status" value="1"/>
</dbReference>
<reference evidence="3 4" key="1">
    <citation type="submission" date="2018-09" db="EMBL/GenBank/DDBJ databases">
        <authorList>
            <person name="Wang Z."/>
        </authorList>
    </citation>
    <scope>NUCLEOTIDE SEQUENCE [LARGE SCALE GENOMIC DNA]</scope>
    <source>
        <strain evidence="3 4">ALS 81</strain>
    </source>
</reference>
<dbReference type="InterPro" id="IPR023393">
    <property type="entry name" value="START-like_dom_sf"/>
</dbReference>
<sequence length="153" mass="17294">MTNTEGLRDKLVLKRVFNAPVERVFDAWTKPEVLANWFGPQGFTVKRSELQLYVGGSYEIEICSPDGIHIRHFGNYLEISKPHKLAFTWMLVDQSCKGSEGLVAQTVVSIGFKPIKQTTELTLTHEQLPSKESLDGHKFGWSSSLDSLTHFLQ</sequence>
<dbReference type="AlphaFoldDB" id="A0A420EFP4"/>
<dbReference type="EMBL" id="RAQO01000004">
    <property type="protein sequence ID" value="RKF19529.1"/>
    <property type="molecule type" value="Genomic_DNA"/>
</dbReference>
<name>A0A420EFP4_9ALTE</name>
<comment type="similarity">
    <text evidence="1">Belongs to the AHA1 family.</text>
</comment>
<dbReference type="Pfam" id="PF08327">
    <property type="entry name" value="AHSA1"/>
    <property type="match status" value="1"/>
</dbReference>
<dbReference type="InterPro" id="IPR013538">
    <property type="entry name" value="ASHA1/2-like_C"/>
</dbReference>
<organism evidence="3 4">
    <name type="scientific">Alginatibacterium sediminis</name>
    <dbReference type="NCBI Taxonomy" id="2164068"/>
    <lineage>
        <taxon>Bacteria</taxon>
        <taxon>Pseudomonadati</taxon>
        <taxon>Pseudomonadota</taxon>
        <taxon>Gammaproteobacteria</taxon>
        <taxon>Alteromonadales</taxon>
        <taxon>Alteromonadaceae</taxon>
        <taxon>Alginatibacterium</taxon>
    </lineage>
</organism>
<keyword evidence="4" id="KW-1185">Reference proteome</keyword>
<dbReference type="OrthoDB" id="9805228at2"/>
<protein>
    <submittedName>
        <fullName evidence="3">SRPBCC domain-containing protein</fullName>
    </submittedName>
</protein>
<comment type="caution">
    <text evidence="3">The sequence shown here is derived from an EMBL/GenBank/DDBJ whole genome shotgun (WGS) entry which is preliminary data.</text>
</comment>
<dbReference type="CDD" id="cd07814">
    <property type="entry name" value="SRPBCC_CalC_Aha1-like"/>
    <property type="match status" value="1"/>
</dbReference>
<feature type="domain" description="Activator of Hsp90 ATPase homologue 1/2-like C-terminal" evidence="2">
    <location>
        <begin position="18"/>
        <end position="152"/>
    </location>
</feature>
<dbReference type="Proteomes" id="UP000286482">
    <property type="component" value="Unassembled WGS sequence"/>
</dbReference>
<evidence type="ECO:0000256" key="1">
    <source>
        <dbReference type="ARBA" id="ARBA00006817"/>
    </source>
</evidence>
<proteinExistence type="inferred from homology"/>